<protein>
    <recommendedName>
        <fullName evidence="9">RNA polymerase II subunit A C-terminal domain phosphatase SSU72</fullName>
        <shortName evidence="9">CTD phosphatase SSU72</shortName>
        <ecNumber evidence="9">3.1.3.16</ecNumber>
    </recommendedName>
</protein>
<evidence type="ECO:0000256" key="6">
    <source>
        <dbReference type="ARBA" id="ARBA00023242"/>
    </source>
</evidence>
<keyword evidence="5 9" id="KW-0904">Protein phosphatase</keyword>
<evidence type="ECO:0000256" key="8">
    <source>
        <dbReference type="ARBA" id="ARBA00048336"/>
    </source>
</evidence>
<comment type="caution">
    <text evidence="10">The sequence shown here is derived from an EMBL/GenBank/DDBJ whole genome shotgun (WGS) entry which is preliminary data.</text>
</comment>
<dbReference type="InterPro" id="IPR006811">
    <property type="entry name" value="RNA_pol_II_suA"/>
</dbReference>
<dbReference type="AlphaFoldDB" id="A0A1R3IFL2"/>
<dbReference type="GO" id="GO:0006397">
    <property type="term" value="P:mRNA processing"/>
    <property type="evidence" value="ECO:0007669"/>
    <property type="project" value="UniProtKB-KW"/>
</dbReference>
<keyword evidence="4 9" id="KW-0378">Hydrolase</keyword>
<dbReference type="Pfam" id="PF04722">
    <property type="entry name" value="Ssu72"/>
    <property type="match status" value="1"/>
</dbReference>
<evidence type="ECO:0000313" key="11">
    <source>
        <dbReference type="Proteomes" id="UP000187203"/>
    </source>
</evidence>
<comment type="similarity">
    <text evidence="2 9">Belongs to the SSU72 phosphatase family.</text>
</comment>
<accession>A0A1R3IFL2</accession>
<keyword evidence="3 9" id="KW-0507">mRNA processing</keyword>
<evidence type="ECO:0000256" key="3">
    <source>
        <dbReference type="ARBA" id="ARBA00022664"/>
    </source>
</evidence>
<evidence type="ECO:0000313" key="10">
    <source>
        <dbReference type="EMBL" id="OMO81291.1"/>
    </source>
</evidence>
<dbReference type="GO" id="GO:0004722">
    <property type="term" value="F:protein serine/threonine phosphatase activity"/>
    <property type="evidence" value="ECO:0007669"/>
    <property type="project" value="UniProtKB-UniRule"/>
</dbReference>
<dbReference type="EMBL" id="AWUE01018319">
    <property type="protein sequence ID" value="OMO81291.1"/>
    <property type="molecule type" value="Genomic_DNA"/>
</dbReference>
<comment type="catalytic activity">
    <reaction evidence="8 9">
        <text>O-phospho-L-threonyl-[protein] + H2O = L-threonyl-[protein] + phosphate</text>
        <dbReference type="Rhea" id="RHEA:47004"/>
        <dbReference type="Rhea" id="RHEA-COMP:11060"/>
        <dbReference type="Rhea" id="RHEA-COMP:11605"/>
        <dbReference type="ChEBI" id="CHEBI:15377"/>
        <dbReference type="ChEBI" id="CHEBI:30013"/>
        <dbReference type="ChEBI" id="CHEBI:43474"/>
        <dbReference type="ChEBI" id="CHEBI:61977"/>
        <dbReference type="EC" id="3.1.3.16"/>
    </reaction>
</comment>
<reference evidence="11" key="1">
    <citation type="submission" date="2013-09" db="EMBL/GenBank/DDBJ databases">
        <title>Corchorus olitorius genome sequencing.</title>
        <authorList>
            <person name="Alam M."/>
            <person name="Haque M.S."/>
            <person name="Islam M.S."/>
            <person name="Emdad E.M."/>
            <person name="Islam M.M."/>
            <person name="Ahmed B."/>
            <person name="Halim A."/>
            <person name="Hossen Q.M.M."/>
            <person name="Hossain M.Z."/>
            <person name="Ahmed R."/>
            <person name="Khan M.M."/>
            <person name="Islam R."/>
            <person name="Rashid M.M."/>
            <person name="Khan S.A."/>
            <person name="Rahman M.S."/>
            <person name="Alam M."/>
            <person name="Yahiya A.S."/>
            <person name="Khan M.S."/>
            <person name="Azam M.S."/>
            <person name="Haque T."/>
            <person name="Lashkar M.Z.H."/>
            <person name="Akhand A.I."/>
            <person name="Morshed G."/>
            <person name="Roy S."/>
            <person name="Uddin K.S."/>
            <person name="Rabeya T."/>
            <person name="Hossain A.S."/>
            <person name="Chowdhury A."/>
            <person name="Snigdha A.R."/>
            <person name="Mortoza M.S."/>
            <person name="Matin S.A."/>
            <person name="Hoque S.M.E."/>
            <person name="Islam M.K."/>
            <person name="Roy D.K."/>
            <person name="Haider R."/>
            <person name="Moosa M.M."/>
            <person name="Elias S.M."/>
            <person name="Hasan A.M."/>
            <person name="Jahan S."/>
            <person name="Shafiuddin M."/>
            <person name="Mahmood N."/>
            <person name="Shommy N.S."/>
        </authorList>
    </citation>
    <scope>NUCLEOTIDE SEQUENCE [LARGE SCALE GENOMIC DNA]</scope>
    <source>
        <strain evidence="11">cv. O-4</strain>
    </source>
</reference>
<evidence type="ECO:0000256" key="4">
    <source>
        <dbReference type="ARBA" id="ARBA00022801"/>
    </source>
</evidence>
<dbReference type="GO" id="GO:0005634">
    <property type="term" value="C:nucleus"/>
    <property type="evidence" value="ECO:0007669"/>
    <property type="project" value="UniProtKB-SubCell"/>
</dbReference>
<comment type="function">
    <text evidence="9">Protein phosphatase that catalyzes the dephosphorylation of the C-terminal domain of RNA polymerase II. Plays a role in RNA processing and termination.</text>
</comment>
<evidence type="ECO:0000256" key="2">
    <source>
        <dbReference type="ARBA" id="ARBA00008978"/>
    </source>
</evidence>
<dbReference type="OrthoDB" id="57957at2759"/>
<comment type="catalytic activity">
    <reaction evidence="7 9">
        <text>O-phospho-L-seryl-[protein] + H2O = L-seryl-[protein] + phosphate</text>
        <dbReference type="Rhea" id="RHEA:20629"/>
        <dbReference type="Rhea" id="RHEA-COMP:9863"/>
        <dbReference type="Rhea" id="RHEA-COMP:11604"/>
        <dbReference type="ChEBI" id="CHEBI:15377"/>
        <dbReference type="ChEBI" id="CHEBI:29999"/>
        <dbReference type="ChEBI" id="CHEBI:43474"/>
        <dbReference type="ChEBI" id="CHEBI:83421"/>
        <dbReference type="EC" id="3.1.3.16"/>
    </reaction>
</comment>
<evidence type="ECO:0000256" key="5">
    <source>
        <dbReference type="ARBA" id="ARBA00022912"/>
    </source>
</evidence>
<dbReference type="STRING" id="93759.A0A1R3IFL2"/>
<evidence type="ECO:0000256" key="9">
    <source>
        <dbReference type="RuleBase" id="RU369031"/>
    </source>
</evidence>
<proteinExistence type="inferred from homology"/>
<dbReference type="Gene3D" id="3.40.50.2300">
    <property type="match status" value="1"/>
</dbReference>
<comment type="subcellular location">
    <subcellularLocation>
        <location evidence="1 9">Nucleus</location>
    </subcellularLocation>
</comment>
<dbReference type="Proteomes" id="UP000187203">
    <property type="component" value="Unassembled WGS sequence"/>
</dbReference>
<gene>
    <name evidence="10" type="ORF">COLO4_23669</name>
</gene>
<keyword evidence="11" id="KW-1185">Reference proteome</keyword>
<keyword evidence="6 9" id="KW-0539">Nucleus</keyword>
<dbReference type="EC" id="3.1.3.16" evidence="9"/>
<evidence type="ECO:0000256" key="1">
    <source>
        <dbReference type="ARBA" id="ARBA00004123"/>
    </source>
</evidence>
<name>A0A1R3IFL2_9ROSI</name>
<sequence>MKYRFAMVCSSNQNRNMEAHSAVEEAGVHVKLPVPSLRELNLYNFGTVAPLTSPWSQHDQSLDFGDLHNLQKLDEGLSIQEISQSCTEPAFPIVMPPQMKHENSEGGQIVIYSFHLQQSINCSNQILYDTRSGSVYNLGSPLSRELELRSKGNAIVSKESMWRREIRRPSNSIQVKKF</sequence>
<evidence type="ECO:0000256" key="7">
    <source>
        <dbReference type="ARBA" id="ARBA00047761"/>
    </source>
</evidence>
<organism evidence="10 11">
    <name type="scientific">Corchorus olitorius</name>
    <dbReference type="NCBI Taxonomy" id="93759"/>
    <lineage>
        <taxon>Eukaryota</taxon>
        <taxon>Viridiplantae</taxon>
        <taxon>Streptophyta</taxon>
        <taxon>Embryophyta</taxon>
        <taxon>Tracheophyta</taxon>
        <taxon>Spermatophyta</taxon>
        <taxon>Magnoliopsida</taxon>
        <taxon>eudicotyledons</taxon>
        <taxon>Gunneridae</taxon>
        <taxon>Pentapetalae</taxon>
        <taxon>rosids</taxon>
        <taxon>malvids</taxon>
        <taxon>Malvales</taxon>
        <taxon>Malvaceae</taxon>
        <taxon>Grewioideae</taxon>
        <taxon>Apeibeae</taxon>
        <taxon>Corchorus</taxon>
    </lineage>
</organism>